<reference evidence="12" key="1">
    <citation type="submission" date="2021-02" db="EMBL/GenBank/DDBJ databases">
        <title>Natronogracilivirga saccharolytica gen. nov. sp. nov. a new anaerobic, haloalkiliphilic carbohydrate-fermenting bacterium from soda lake and proposing of Cyclonatronumiaceae fam. nov. in the phylum Balneolaeota.</title>
        <authorList>
            <person name="Zhilina T.N."/>
            <person name="Sorokin D.Y."/>
            <person name="Zavarzina D.G."/>
            <person name="Toshchakov S.V."/>
            <person name="Kublanov I.V."/>
        </authorList>
    </citation>
    <scope>NUCLEOTIDE SEQUENCE</scope>
    <source>
        <strain evidence="12">Z-1702</strain>
    </source>
</reference>
<gene>
    <name evidence="12" type="ORF">NATSA_04845</name>
</gene>
<dbReference type="InterPro" id="IPR002123">
    <property type="entry name" value="Plipid/glycerol_acylTrfase"/>
</dbReference>
<evidence type="ECO:0000256" key="10">
    <source>
        <dbReference type="SAM" id="Phobius"/>
    </source>
</evidence>
<dbReference type="EC" id="2.3.1.51" evidence="5 9"/>
<evidence type="ECO:0000259" key="11">
    <source>
        <dbReference type="SMART" id="SM00563"/>
    </source>
</evidence>
<evidence type="ECO:0000256" key="3">
    <source>
        <dbReference type="ARBA" id="ARBA00005189"/>
    </source>
</evidence>
<proteinExistence type="inferred from homology"/>
<comment type="caution">
    <text evidence="12">The sequence shown here is derived from an EMBL/GenBank/DDBJ whole genome shotgun (WGS) entry which is preliminary data.</text>
</comment>
<keyword evidence="9" id="KW-0594">Phospholipid biosynthesis</keyword>
<dbReference type="GO" id="GO:0006654">
    <property type="term" value="P:phosphatidic acid biosynthetic process"/>
    <property type="evidence" value="ECO:0007669"/>
    <property type="project" value="TreeGrafter"/>
</dbReference>
<protein>
    <recommendedName>
        <fullName evidence="6 9">1-acyl-sn-glycerol-3-phosphate acyltransferase</fullName>
        <ecNumber evidence="5 9">2.3.1.51</ecNumber>
    </recommendedName>
</protein>
<keyword evidence="8 9" id="KW-0012">Acyltransferase</keyword>
<dbReference type="Proteomes" id="UP000673975">
    <property type="component" value="Unassembled WGS sequence"/>
</dbReference>
<evidence type="ECO:0000256" key="4">
    <source>
        <dbReference type="ARBA" id="ARBA00008655"/>
    </source>
</evidence>
<comment type="domain">
    <text evidence="9">The HXXXXD motif is essential for acyltransferase activity and may constitute the binding site for the phosphate moiety of the glycerol-3-phosphate.</text>
</comment>
<dbReference type="InterPro" id="IPR004552">
    <property type="entry name" value="AGP_acyltrans"/>
</dbReference>
<keyword evidence="13" id="KW-1185">Reference proteome</keyword>
<sequence length="254" mass="29218">MSTDIGIFQKIRLVITLIYLIILLPLLVAGMAILMIVSLGRLQDFLIRWVGHIFGRSTMAVAGVRMDIRYHGTKPEEPAVFLMNHCSTLDLFIITSLHLPRVRFIAKKELQYNPFFWAIAKMTGQIMIDRKDTRKALQQLNEAYKHIRKNRLSIMFAPEGTRSRTGKIMPFKSGAFHTAVDLGYPVVPIYIEGAYELCPGNSLLTRPGTVTIHIHEPVDTSGWDKKNIREYRDEMRRRYLEWNGEIETEKANTV</sequence>
<evidence type="ECO:0000256" key="8">
    <source>
        <dbReference type="ARBA" id="ARBA00023315"/>
    </source>
</evidence>
<evidence type="ECO:0000256" key="5">
    <source>
        <dbReference type="ARBA" id="ARBA00013211"/>
    </source>
</evidence>
<dbReference type="EMBL" id="JAFIDN010000003">
    <property type="protein sequence ID" value="MBP3191989.1"/>
    <property type="molecule type" value="Genomic_DNA"/>
</dbReference>
<keyword evidence="9" id="KW-0444">Lipid biosynthesis</keyword>
<comment type="pathway">
    <text evidence="2">Phospholipid metabolism; CDP-diacylglycerol biosynthesis; CDP-diacylglycerol from sn-glycerol 3-phosphate: step 2/3.</text>
</comment>
<evidence type="ECO:0000313" key="13">
    <source>
        <dbReference type="Proteomes" id="UP000673975"/>
    </source>
</evidence>
<keyword evidence="10" id="KW-0472">Membrane</keyword>
<keyword evidence="9" id="KW-0443">Lipid metabolism</keyword>
<evidence type="ECO:0000256" key="7">
    <source>
        <dbReference type="ARBA" id="ARBA00022679"/>
    </source>
</evidence>
<feature type="transmembrane region" description="Helical" evidence="10">
    <location>
        <begin position="12"/>
        <end position="39"/>
    </location>
</feature>
<dbReference type="GO" id="GO:0016020">
    <property type="term" value="C:membrane"/>
    <property type="evidence" value="ECO:0007669"/>
    <property type="project" value="InterPro"/>
</dbReference>
<comment type="pathway">
    <text evidence="3">Lipid metabolism.</text>
</comment>
<evidence type="ECO:0000256" key="6">
    <source>
        <dbReference type="ARBA" id="ARBA00016139"/>
    </source>
</evidence>
<keyword evidence="10" id="KW-1133">Transmembrane helix</keyword>
<feature type="domain" description="Phospholipid/glycerol acyltransferase" evidence="11">
    <location>
        <begin position="79"/>
        <end position="194"/>
    </location>
</feature>
<comment type="catalytic activity">
    <reaction evidence="1 9">
        <text>a 1-acyl-sn-glycero-3-phosphate + an acyl-CoA = a 1,2-diacyl-sn-glycero-3-phosphate + CoA</text>
        <dbReference type="Rhea" id="RHEA:19709"/>
        <dbReference type="ChEBI" id="CHEBI:57287"/>
        <dbReference type="ChEBI" id="CHEBI:57970"/>
        <dbReference type="ChEBI" id="CHEBI:58342"/>
        <dbReference type="ChEBI" id="CHEBI:58608"/>
        <dbReference type="EC" id="2.3.1.51"/>
    </reaction>
</comment>
<keyword evidence="7 9" id="KW-0808">Transferase</keyword>
<evidence type="ECO:0000256" key="2">
    <source>
        <dbReference type="ARBA" id="ARBA00004728"/>
    </source>
</evidence>
<dbReference type="SUPFAM" id="SSF69593">
    <property type="entry name" value="Glycerol-3-phosphate (1)-acyltransferase"/>
    <property type="match status" value="1"/>
</dbReference>
<dbReference type="RefSeq" id="WP_210510889.1">
    <property type="nucleotide sequence ID" value="NZ_JAFIDN010000003.1"/>
</dbReference>
<evidence type="ECO:0000256" key="9">
    <source>
        <dbReference type="RuleBase" id="RU361267"/>
    </source>
</evidence>
<name>A0A8J7RLP8_9BACT</name>
<dbReference type="Pfam" id="PF01553">
    <property type="entry name" value="Acyltransferase"/>
    <property type="match status" value="1"/>
</dbReference>
<accession>A0A8J7RLP8</accession>
<keyword evidence="10" id="KW-0812">Transmembrane</keyword>
<dbReference type="SMART" id="SM00563">
    <property type="entry name" value="PlsC"/>
    <property type="match status" value="1"/>
</dbReference>
<dbReference type="PANTHER" id="PTHR10434">
    <property type="entry name" value="1-ACYL-SN-GLYCEROL-3-PHOSPHATE ACYLTRANSFERASE"/>
    <property type="match status" value="1"/>
</dbReference>
<keyword evidence="9" id="KW-1208">Phospholipid metabolism</keyword>
<dbReference type="PANTHER" id="PTHR10434:SF11">
    <property type="entry name" value="1-ACYL-SN-GLYCEROL-3-PHOSPHATE ACYLTRANSFERASE"/>
    <property type="match status" value="1"/>
</dbReference>
<evidence type="ECO:0000256" key="1">
    <source>
        <dbReference type="ARBA" id="ARBA00001141"/>
    </source>
</evidence>
<dbReference type="GO" id="GO:0003841">
    <property type="term" value="F:1-acylglycerol-3-phosphate O-acyltransferase activity"/>
    <property type="evidence" value="ECO:0007669"/>
    <property type="project" value="UniProtKB-UniRule"/>
</dbReference>
<comment type="similarity">
    <text evidence="4 9">Belongs to the 1-acyl-sn-glycerol-3-phosphate acyltransferase family.</text>
</comment>
<dbReference type="AlphaFoldDB" id="A0A8J7RLP8"/>
<evidence type="ECO:0000313" key="12">
    <source>
        <dbReference type="EMBL" id="MBP3191989.1"/>
    </source>
</evidence>
<organism evidence="12 13">
    <name type="scientific">Natronogracilivirga saccharolytica</name>
    <dbReference type="NCBI Taxonomy" id="2812953"/>
    <lineage>
        <taxon>Bacteria</taxon>
        <taxon>Pseudomonadati</taxon>
        <taxon>Balneolota</taxon>
        <taxon>Balneolia</taxon>
        <taxon>Balneolales</taxon>
        <taxon>Cyclonatronaceae</taxon>
        <taxon>Natronogracilivirga</taxon>
    </lineage>
</organism>
<dbReference type="CDD" id="cd07989">
    <property type="entry name" value="LPLAT_AGPAT-like"/>
    <property type="match status" value="1"/>
</dbReference>
<dbReference type="NCBIfam" id="TIGR00530">
    <property type="entry name" value="AGP_acyltrn"/>
    <property type="match status" value="1"/>
</dbReference>